<feature type="domain" description="Histone-binding protein RBBP4-like N-terminal" evidence="7">
    <location>
        <begin position="35"/>
        <end position="104"/>
    </location>
</feature>
<dbReference type="Pfam" id="PF12265">
    <property type="entry name" value="CAF1C_H4-bd"/>
    <property type="match status" value="1"/>
</dbReference>
<gene>
    <name evidence="8" type="ORF">PBRASI_LOCUS372</name>
</gene>
<evidence type="ECO:0000256" key="4">
    <source>
        <dbReference type="ARBA" id="ARBA00022853"/>
    </source>
</evidence>
<dbReference type="InterPro" id="IPR015943">
    <property type="entry name" value="WD40/YVTN_repeat-like_dom_sf"/>
</dbReference>
<name>A0A9N8Z009_9GLOM</name>
<dbReference type="InterPro" id="IPR001680">
    <property type="entry name" value="WD40_rpt"/>
</dbReference>
<keyword evidence="9" id="KW-1185">Reference proteome</keyword>
<dbReference type="AlphaFoldDB" id="A0A9N8Z009"/>
<evidence type="ECO:0000256" key="1">
    <source>
        <dbReference type="ARBA" id="ARBA00004123"/>
    </source>
</evidence>
<dbReference type="EMBL" id="CAJVPI010000017">
    <property type="protein sequence ID" value="CAG8457000.1"/>
    <property type="molecule type" value="Genomic_DNA"/>
</dbReference>
<dbReference type="InterPro" id="IPR020472">
    <property type="entry name" value="WD40_PAC1"/>
</dbReference>
<evidence type="ECO:0000256" key="5">
    <source>
        <dbReference type="ARBA" id="ARBA00023242"/>
    </source>
</evidence>
<dbReference type="OrthoDB" id="427795at2759"/>
<keyword evidence="5" id="KW-0539">Nucleus</keyword>
<dbReference type="InterPro" id="IPR019775">
    <property type="entry name" value="WD40_repeat_CS"/>
</dbReference>
<reference evidence="8" key="1">
    <citation type="submission" date="2021-06" db="EMBL/GenBank/DDBJ databases">
        <authorList>
            <person name="Kallberg Y."/>
            <person name="Tangrot J."/>
            <person name="Rosling A."/>
        </authorList>
    </citation>
    <scope>NUCLEOTIDE SEQUENCE</scope>
    <source>
        <strain evidence="8">BR232B</strain>
    </source>
</reference>
<sequence>MDHLAGNCAGEDDNDPWIEETKQEQSAIEERLRSEEYKLWKKNSPYLYDLIISHVLEYSSLTCQWFYDIDGPKGADYTIQQLLLGTHTPPNEQNYLEVASVQLPRDSSLYDSRIHDGEKDANVYLPITNGYGFGEGENRINLVKSIPHNGEVNRARYMPQNHDIIATKSIDGDVYIFDLKQPSPEPNENISCGPFLKLKGHSEEGFGLSWNQYRQGHILDTSTDKTIGYWDISGNTAKSALDSTTAINTIRVFKGHESAVEDVEWHTHRSSIFGSVGADKRFMIWDTRSGREKPAYNIVAHEKAVNTLAFNPHNEHVVATGSVDMNVSLWDLRNLRYKLHMMEYHKDEILCLKWAPFDETILASSSGDRRVCIWDLSRIGEDQTAEDAEEGPSELLFVHGGHTDRVRDFSWNPHTQWVIASVADDNIMQIWQPSNSIVITEDFDP</sequence>
<accession>A0A9N8Z009</accession>
<dbReference type="PROSITE" id="PS50294">
    <property type="entry name" value="WD_REPEATS_REGION"/>
    <property type="match status" value="3"/>
</dbReference>
<comment type="subcellular location">
    <subcellularLocation>
        <location evidence="1">Nucleus</location>
    </subcellularLocation>
</comment>
<dbReference type="Gene3D" id="2.130.10.10">
    <property type="entry name" value="YVTN repeat-like/Quinoprotein amine dehydrogenase"/>
    <property type="match status" value="1"/>
</dbReference>
<proteinExistence type="predicted"/>
<evidence type="ECO:0000256" key="2">
    <source>
        <dbReference type="ARBA" id="ARBA00022574"/>
    </source>
</evidence>
<feature type="repeat" description="WD" evidence="6">
    <location>
        <begin position="198"/>
        <end position="240"/>
    </location>
</feature>
<feature type="repeat" description="WD" evidence="6">
    <location>
        <begin position="253"/>
        <end position="295"/>
    </location>
</feature>
<dbReference type="Proteomes" id="UP000789739">
    <property type="component" value="Unassembled WGS sequence"/>
</dbReference>
<dbReference type="PRINTS" id="PR00320">
    <property type="entry name" value="GPROTEINBRPT"/>
</dbReference>
<feature type="repeat" description="WD" evidence="6">
    <location>
        <begin position="342"/>
        <end position="377"/>
    </location>
</feature>
<dbReference type="InterPro" id="IPR022052">
    <property type="entry name" value="Histone-bd_RBBP4-like_N"/>
</dbReference>
<feature type="repeat" description="WD" evidence="6">
    <location>
        <begin position="298"/>
        <end position="334"/>
    </location>
</feature>
<evidence type="ECO:0000313" key="9">
    <source>
        <dbReference type="Proteomes" id="UP000789739"/>
    </source>
</evidence>
<evidence type="ECO:0000259" key="7">
    <source>
        <dbReference type="Pfam" id="PF12265"/>
    </source>
</evidence>
<dbReference type="SUPFAM" id="SSF50978">
    <property type="entry name" value="WD40 repeat-like"/>
    <property type="match status" value="1"/>
</dbReference>
<dbReference type="GO" id="GO:0006325">
    <property type="term" value="P:chromatin organization"/>
    <property type="evidence" value="ECO:0007669"/>
    <property type="project" value="UniProtKB-KW"/>
</dbReference>
<keyword evidence="4" id="KW-0156">Chromatin regulator</keyword>
<protein>
    <submittedName>
        <fullName evidence="8">1651_t:CDS:1</fullName>
    </submittedName>
</protein>
<comment type="caution">
    <text evidence="8">The sequence shown here is derived from an EMBL/GenBank/DDBJ whole genome shotgun (WGS) entry which is preliminary data.</text>
</comment>
<keyword evidence="2 6" id="KW-0853">WD repeat</keyword>
<dbReference type="SMART" id="SM00320">
    <property type="entry name" value="WD40"/>
    <property type="match status" value="6"/>
</dbReference>
<feature type="repeat" description="WD" evidence="6">
    <location>
        <begin position="399"/>
        <end position="441"/>
    </location>
</feature>
<dbReference type="GO" id="GO:0005634">
    <property type="term" value="C:nucleus"/>
    <property type="evidence" value="ECO:0007669"/>
    <property type="project" value="UniProtKB-SubCell"/>
</dbReference>
<dbReference type="Pfam" id="PF00400">
    <property type="entry name" value="WD40"/>
    <property type="match status" value="4"/>
</dbReference>
<dbReference type="PROSITE" id="PS50082">
    <property type="entry name" value="WD_REPEATS_2"/>
    <property type="match status" value="5"/>
</dbReference>
<dbReference type="InterPro" id="IPR036322">
    <property type="entry name" value="WD40_repeat_dom_sf"/>
</dbReference>
<dbReference type="PANTHER" id="PTHR22850">
    <property type="entry name" value="WD40 REPEAT FAMILY"/>
    <property type="match status" value="1"/>
</dbReference>
<organism evidence="8 9">
    <name type="scientific">Paraglomus brasilianum</name>
    <dbReference type="NCBI Taxonomy" id="144538"/>
    <lineage>
        <taxon>Eukaryota</taxon>
        <taxon>Fungi</taxon>
        <taxon>Fungi incertae sedis</taxon>
        <taxon>Mucoromycota</taxon>
        <taxon>Glomeromycotina</taxon>
        <taxon>Glomeromycetes</taxon>
        <taxon>Paraglomerales</taxon>
        <taxon>Paraglomeraceae</taxon>
        <taxon>Paraglomus</taxon>
    </lineage>
</organism>
<keyword evidence="3" id="KW-0677">Repeat</keyword>
<evidence type="ECO:0000256" key="6">
    <source>
        <dbReference type="PROSITE-ProRule" id="PRU00221"/>
    </source>
</evidence>
<evidence type="ECO:0000256" key="3">
    <source>
        <dbReference type="ARBA" id="ARBA00022737"/>
    </source>
</evidence>
<evidence type="ECO:0000313" key="8">
    <source>
        <dbReference type="EMBL" id="CAG8457000.1"/>
    </source>
</evidence>
<dbReference type="InterPro" id="IPR050459">
    <property type="entry name" value="WD_repeat_RBAP46/RBAP48/MSI1"/>
</dbReference>
<dbReference type="PROSITE" id="PS00678">
    <property type="entry name" value="WD_REPEATS_1"/>
    <property type="match status" value="2"/>
</dbReference>